<dbReference type="GO" id="GO:0046872">
    <property type="term" value="F:metal ion binding"/>
    <property type="evidence" value="ECO:0007669"/>
    <property type="project" value="UniProtKB-KW"/>
</dbReference>
<sequence>MAQMDIKYMLDAIIFDFDGVILDSEPIHYEACCEVLKPLGITISYRQYMEKYLGLADKDMFPRLLKNEGFSFSNTEIYHFIQQKSTAYIHMINSSDSLPLVADFEQFIFKIASKVKKIAICSGSSHSEIMAVLSKVRQGKLRAYFDTIVTAEDVQIGKPSPEGYLLTAKRLDVLPSHCLVIEDTPHGVNAAKAAGMQVIGLMTTYERQHFFTAERVVTGYRQLLAKIW</sequence>
<dbReference type="PRINTS" id="PR00413">
    <property type="entry name" value="HADHALOGNASE"/>
</dbReference>
<dbReference type="PATRIC" id="fig|28087.4.peg.2299"/>
<dbReference type="SUPFAM" id="SSF56784">
    <property type="entry name" value="HAD-like"/>
    <property type="match status" value="1"/>
</dbReference>
<keyword evidence="3" id="KW-0479">Metal-binding</keyword>
<dbReference type="EMBL" id="LNYV01000034">
    <property type="protein sequence ID" value="KTD56001.1"/>
    <property type="molecule type" value="Genomic_DNA"/>
</dbReference>
<proteinExistence type="inferred from homology"/>
<dbReference type="CDD" id="cd07505">
    <property type="entry name" value="HAD_BPGM-like"/>
    <property type="match status" value="1"/>
</dbReference>
<dbReference type="InterPro" id="IPR051600">
    <property type="entry name" value="Beta-PGM-like"/>
</dbReference>
<comment type="cofactor">
    <cofactor evidence="1">
        <name>Mg(2+)</name>
        <dbReference type="ChEBI" id="CHEBI:18420"/>
    </cofactor>
</comment>
<evidence type="ECO:0000256" key="1">
    <source>
        <dbReference type="ARBA" id="ARBA00001946"/>
    </source>
</evidence>
<reference evidence="5 6" key="1">
    <citation type="submission" date="2015-11" db="EMBL/GenBank/DDBJ databases">
        <title>Genomic analysis of 38 Legionella species identifies large and diverse effector repertoires.</title>
        <authorList>
            <person name="Burstein D."/>
            <person name="Amaro F."/>
            <person name="Zusman T."/>
            <person name="Lifshitz Z."/>
            <person name="Cohen O."/>
            <person name="Gilbert J.A."/>
            <person name="Pupko T."/>
            <person name="Shuman H.A."/>
            <person name="Segal G."/>
        </authorList>
    </citation>
    <scope>NUCLEOTIDE SEQUENCE [LARGE SCALE GENOMIC DNA]</scope>
    <source>
        <strain evidence="5 6">Mt.St.Helens-4</strain>
    </source>
</reference>
<dbReference type="InterPro" id="IPR006439">
    <property type="entry name" value="HAD-SF_hydro_IA"/>
</dbReference>
<dbReference type="NCBIfam" id="TIGR01509">
    <property type="entry name" value="HAD-SF-IA-v3"/>
    <property type="match status" value="1"/>
</dbReference>
<dbReference type="Gene3D" id="3.40.50.1000">
    <property type="entry name" value="HAD superfamily/HAD-like"/>
    <property type="match status" value="1"/>
</dbReference>
<dbReference type="InterPro" id="IPR036412">
    <property type="entry name" value="HAD-like_sf"/>
</dbReference>
<dbReference type="AlphaFoldDB" id="A0A0W0YG99"/>
<keyword evidence="4" id="KW-0460">Magnesium</keyword>
<dbReference type="eggNOG" id="COG0637">
    <property type="taxonomic scope" value="Bacteria"/>
</dbReference>
<organism evidence="5 6">
    <name type="scientific">Legionella sainthelensi</name>
    <dbReference type="NCBI Taxonomy" id="28087"/>
    <lineage>
        <taxon>Bacteria</taxon>
        <taxon>Pseudomonadati</taxon>
        <taxon>Pseudomonadota</taxon>
        <taxon>Gammaproteobacteria</taxon>
        <taxon>Legionellales</taxon>
        <taxon>Legionellaceae</taxon>
        <taxon>Legionella</taxon>
    </lineage>
</organism>
<protein>
    <submittedName>
        <fullName evidence="5">HAD-superfamily hydrolase</fullName>
    </submittedName>
</protein>
<dbReference type="Proteomes" id="UP000054621">
    <property type="component" value="Unassembled WGS sequence"/>
</dbReference>
<dbReference type="InterPro" id="IPR023214">
    <property type="entry name" value="HAD_sf"/>
</dbReference>
<dbReference type="InterPro" id="IPR023198">
    <property type="entry name" value="PGP-like_dom2"/>
</dbReference>
<dbReference type="Pfam" id="PF13419">
    <property type="entry name" value="HAD_2"/>
    <property type="match status" value="1"/>
</dbReference>
<evidence type="ECO:0000313" key="6">
    <source>
        <dbReference type="Proteomes" id="UP000054621"/>
    </source>
</evidence>
<keyword evidence="5" id="KW-0378">Hydrolase</keyword>
<gene>
    <name evidence="5" type="ORF">Lsai_2131</name>
</gene>
<evidence type="ECO:0000256" key="2">
    <source>
        <dbReference type="ARBA" id="ARBA00006171"/>
    </source>
</evidence>
<dbReference type="SFLD" id="SFLDG01129">
    <property type="entry name" value="C1.5:_HAD__Beta-PGM__Phosphata"/>
    <property type="match status" value="1"/>
</dbReference>
<dbReference type="SFLD" id="SFLDS00003">
    <property type="entry name" value="Haloacid_Dehalogenase"/>
    <property type="match status" value="1"/>
</dbReference>
<dbReference type="STRING" id="28087.Lsai_2131"/>
<dbReference type="PANTHER" id="PTHR46193:SF21">
    <property type="entry name" value="SLL1138 PROTEIN"/>
    <property type="match status" value="1"/>
</dbReference>
<comment type="caution">
    <text evidence="5">The sequence shown here is derived from an EMBL/GenBank/DDBJ whole genome shotgun (WGS) entry which is preliminary data.</text>
</comment>
<dbReference type="SFLD" id="SFLDG01135">
    <property type="entry name" value="C1.5.6:_HAD__Beta-PGM__Phospha"/>
    <property type="match status" value="1"/>
</dbReference>
<dbReference type="PANTHER" id="PTHR46193">
    <property type="entry name" value="6-PHOSPHOGLUCONATE PHOSPHATASE"/>
    <property type="match status" value="1"/>
</dbReference>
<evidence type="ECO:0000313" key="5">
    <source>
        <dbReference type="EMBL" id="KTD56001.1"/>
    </source>
</evidence>
<evidence type="ECO:0000256" key="4">
    <source>
        <dbReference type="ARBA" id="ARBA00022842"/>
    </source>
</evidence>
<dbReference type="InterPro" id="IPR041492">
    <property type="entry name" value="HAD_2"/>
</dbReference>
<name>A0A0W0YG99_9GAMM</name>
<evidence type="ECO:0000256" key="3">
    <source>
        <dbReference type="ARBA" id="ARBA00022723"/>
    </source>
</evidence>
<dbReference type="Gene3D" id="1.10.150.240">
    <property type="entry name" value="Putative phosphatase, domain 2"/>
    <property type="match status" value="1"/>
</dbReference>
<dbReference type="GO" id="GO:0016787">
    <property type="term" value="F:hydrolase activity"/>
    <property type="evidence" value="ECO:0007669"/>
    <property type="project" value="UniProtKB-KW"/>
</dbReference>
<accession>A0A0W0YG99</accession>
<comment type="similarity">
    <text evidence="2">Belongs to the HAD-like hydrolase superfamily. CbbY/CbbZ/Gph/YieH family.</text>
</comment>
<dbReference type="NCBIfam" id="TIGR01549">
    <property type="entry name" value="HAD-SF-IA-v1"/>
    <property type="match status" value="1"/>
</dbReference>